<organism evidence="1">
    <name type="scientific">marine sediment metagenome</name>
    <dbReference type="NCBI Taxonomy" id="412755"/>
    <lineage>
        <taxon>unclassified sequences</taxon>
        <taxon>metagenomes</taxon>
        <taxon>ecological metagenomes</taxon>
    </lineage>
</organism>
<accession>X1E1D9</accession>
<protein>
    <submittedName>
        <fullName evidence="1">Uncharacterized protein</fullName>
    </submittedName>
</protein>
<name>X1E1D9_9ZZZZ</name>
<evidence type="ECO:0000313" key="1">
    <source>
        <dbReference type="EMBL" id="GAH10969.1"/>
    </source>
</evidence>
<dbReference type="EMBL" id="BART01037782">
    <property type="protein sequence ID" value="GAH10969.1"/>
    <property type="molecule type" value="Genomic_DNA"/>
</dbReference>
<proteinExistence type="predicted"/>
<gene>
    <name evidence="1" type="ORF">S01H4_63032</name>
</gene>
<dbReference type="AlphaFoldDB" id="X1E1D9"/>
<comment type="caution">
    <text evidence="1">The sequence shown here is derived from an EMBL/GenBank/DDBJ whole genome shotgun (WGS) entry which is preliminary data.</text>
</comment>
<sequence>MDIDAFIKKEAPDAKTDIHDKYYAIALRDVYGGYKDLDYAKLLEFQRLNREVDKGSSHYRIAALMVIQELMDEKTEG</sequence>
<reference evidence="1" key="1">
    <citation type="journal article" date="2014" name="Front. Microbiol.">
        <title>High frequency of phylogenetically diverse reductive dehalogenase-homologous genes in deep subseafloor sedimentary metagenomes.</title>
        <authorList>
            <person name="Kawai M."/>
            <person name="Futagami T."/>
            <person name="Toyoda A."/>
            <person name="Takaki Y."/>
            <person name="Nishi S."/>
            <person name="Hori S."/>
            <person name="Arai W."/>
            <person name="Tsubouchi T."/>
            <person name="Morono Y."/>
            <person name="Uchiyama I."/>
            <person name="Ito T."/>
            <person name="Fujiyama A."/>
            <person name="Inagaki F."/>
            <person name="Takami H."/>
        </authorList>
    </citation>
    <scope>NUCLEOTIDE SEQUENCE</scope>
    <source>
        <strain evidence="1">Expedition CK06-06</strain>
    </source>
</reference>
<feature type="non-terminal residue" evidence="1">
    <location>
        <position position="77"/>
    </location>
</feature>